<name>X1DZ65_9ZZZZ</name>
<sequence length="60" mass="6621">ICVMVLLHTDNLSAAEQQITPNPEPTEESVQKVWQVYDSVITSLRNTIPEEKIPSQGSGV</sequence>
<feature type="non-terminal residue" evidence="1">
    <location>
        <position position="1"/>
    </location>
</feature>
<proteinExistence type="predicted"/>
<protein>
    <submittedName>
        <fullName evidence="1">Uncharacterized protein</fullName>
    </submittedName>
</protein>
<dbReference type="EMBL" id="BART01038032">
    <property type="protein sequence ID" value="GAH13455.1"/>
    <property type="molecule type" value="Genomic_DNA"/>
</dbReference>
<accession>X1DZ65</accession>
<reference evidence="1" key="1">
    <citation type="journal article" date="2014" name="Front. Microbiol.">
        <title>High frequency of phylogenetically diverse reductive dehalogenase-homologous genes in deep subseafloor sedimentary metagenomes.</title>
        <authorList>
            <person name="Kawai M."/>
            <person name="Futagami T."/>
            <person name="Toyoda A."/>
            <person name="Takaki Y."/>
            <person name="Nishi S."/>
            <person name="Hori S."/>
            <person name="Arai W."/>
            <person name="Tsubouchi T."/>
            <person name="Morono Y."/>
            <person name="Uchiyama I."/>
            <person name="Ito T."/>
            <person name="Fujiyama A."/>
            <person name="Inagaki F."/>
            <person name="Takami H."/>
        </authorList>
    </citation>
    <scope>NUCLEOTIDE SEQUENCE</scope>
    <source>
        <strain evidence="1">Expedition CK06-06</strain>
    </source>
</reference>
<dbReference type="AlphaFoldDB" id="X1DZ65"/>
<evidence type="ECO:0000313" key="1">
    <source>
        <dbReference type="EMBL" id="GAH13455.1"/>
    </source>
</evidence>
<gene>
    <name evidence="1" type="ORF">S01H4_63305</name>
</gene>
<organism evidence="1">
    <name type="scientific">marine sediment metagenome</name>
    <dbReference type="NCBI Taxonomy" id="412755"/>
    <lineage>
        <taxon>unclassified sequences</taxon>
        <taxon>metagenomes</taxon>
        <taxon>ecological metagenomes</taxon>
    </lineage>
</organism>
<comment type="caution">
    <text evidence="1">The sequence shown here is derived from an EMBL/GenBank/DDBJ whole genome shotgun (WGS) entry which is preliminary data.</text>
</comment>